<accession>A0A8C0X573</accession>
<protein>
    <submittedName>
        <fullName evidence="14">Alpha-1-acid glycoprotein 1-like</fullName>
    </submittedName>
</protein>
<dbReference type="KEGG" id="ccan:109684100"/>
<dbReference type="Ensembl" id="ENSCCNT00000028895.1">
    <property type="protein sequence ID" value="ENSCCNP00000022575.1"/>
    <property type="gene ID" value="ENSCCNG00000022198.1"/>
</dbReference>
<dbReference type="FunFam" id="2.40.128.20:FF:000012">
    <property type="entry name" value="Alpha-1-acid glycoprotein 2"/>
    <property type="match status" value="1"/>
</dbReference>
<reference evidence="14" key="2">
    <citation type="submission" date="2025-04" db="UniProtKB">
        <authorList>
            <consortium name="RefSeq"/>
        </authorList>
    </citation>
    <scope>IDENTIFICATION</scope>
    <source>
        <tissue evidence="14">Leukocyte</tissue>
    </source>
</reference>
<evidence type="ECO:0000313" key="12">
    <source>
        <dbReference type="Ensembl" id="ENSCCNP00000022575.1"/>
    </source>
</evidence>
<keyword evidence="3" id="KW-0813">Transport</keyword>
<gene>
    <name evidence="12 14" type="primary">LOC109684100</name>
</gene>
<comment type="function">
    <text evidence="9">Functions as a transport protein in the blood stream. Binds various ligands in the interior of its beta-barrel domain. Appears to function in modulating the activity of the immune system during the acute-phase reaction.</text>
</comment>
<evidence type="ECO:0000256" key="10">
    <source>
        <dbReference type="SAM" id="SignalP"/>
    </source>
</evidence>
<dbReference type="PANTHER" id="PTHR11967:SF2">
    <property type="entry name" value="ALPHA-1-ACID GLYCOPROTEIN 1"/>
    <property type="match status" value="1"/>
</dbReference>
<evidence type="ECO:0000256" key="9">
    <source>
        <dbReference type="ARBA" id="ARBA00046193"/>
    </source>
</evidence>
<dbReference type="InterPro" id="IPR012674">
    <property type="entry name" value="Calycin"/>
</dbReference>
<dbReference type="Gene3D" id="2.40.128.20">
    <property type="match status" value="1"/>
</dbReference>
<name>A0A8C0X573_CASCN</name>
<reference evidence="12" key="1">
    <citation type="submission" date="2023-09" db="UniProtKB">
        <authorList>
            <consortium name="Ensembl"/>
        </authorList>
    </citation>
    <scope>IDENTIFICATION</scope>
</reference>
<dbReference type="PRINTS" id="PR00708">
    <property type="entry name" value="A1AGLPROTEIN"/>
</dbReference>
<dbReference type="GO" id="GO:0005615">
    <property type="term" value="C:extracellular space"/>
    <property type="evidence" value="ECO:0007669"/>
    <property type="project" value="InterPro"/>
</dbReference>
<evidence type="ECO:0000259" key="11">
    <source>
        <dbReference type="Pfam" id="PF00061"/>
    </source>
</evidence>
<feature type="chain" id="PRO_5044674443" evidence="10">
    <location>
        <begin position="19"/>
        <end position="216"/>
    </location>
</feature>
<keyword evidence="13" id="KW-1185">Reference proteome</keyword>
<dbReference type="SUPFAM" id="SSF50814">
    <property type="entry name" value="Lipocalins"/>
    <property type="match status" value="1"/>
</dbReference>
<keyword evidence="7" id="KW-1015">Disulfide bond</keyword>
<dbReference type="GO" id="GO:0006953">
    <property type="term" value="P:acute-phase response"/>
    <property type="evidence" value="ECO:0007669"/>
    <property type="project" value="UniProtKB-KW"/>
</dbReference>
<keyword evidence="6 10" id="KW-0732">Signal</keyword>
<dbReference type="CDD" id="cd19451">
    <property type="entry name" value="lipocalin_AGP-like"/>
    <property type="match status" value="1"/>
</dbReference>
<organism evidence="12">
    <name type="scientific">Castor canadensis</name>
    <name type="common">American beaver</name>
    <dbReference type="NCBI Taxonomy" id="51338"/>
    <lineage>
        <taxon>Eukaryota</taxon>
        <taxon>Metazoa</taxon>
        <taxon>Chordata</taxon>
        <taxon>Craniata</taxon>
        <taxon>Vertebrata</taxon>
        <taxon>Euteleostomi</taxon>
        <taxon>Mammalia</taxon>
        <taxon>Eutheria</taxon>
        <taxon>Euarchontoglires</taxon>
        <taxon>Glires</taxon>
        <taxon>Rodentia</taxon>
        <taxon>Castorimorpha</taxon>
        <taxon>Castoridae</taxon>
        <taxon>Castor</taxon>
    </lineage>
</organism>
<evidence type="ECO:0000256" key="7">
    <source>
        <dbReference type="ARBA" id="ARBA00023157"/>
    </source>
</evidence>
<evidence type="ECO:0000256" key="6">
    <source>
        <dbReference type="ARBA" id="ARBA00022729"/>
    </source>
</evidence>
<evidence type="ECO:0000256" key="5">
    <source>
        <dbReference type="ARBA" id="ARBA00022525"/>
    </source>
</evidence>
<evidence type="ECO:0000256" key="8">
    <source>
        <dbReference type="ARBA" id="ARBA00023180"/>
    </source>
</evidence>
<dbReference type="PANTHER" id="PTHR11967">
    <property type="entry name" value="ALPHA-1-ACID GLYCOPROTEIN"/>
    <property type="match status" value="1"/>
</dbReference>
<feature type="domain" description="Lipocalin/cytosolic fatty-acid binding" evidence="11">
    <location>
        <begin position="50"/>
        <end position="189"/>
    </location>
</feature>
<comment type="similarity">
    <text evidence="2">Belongs to the calycin superfamily. Lipocalin family.</text>
</comment>
<dbReference type="CTD" id="5004"/>
<comment type="subcellular location">
    <subcellularLocation>
        <location evidence="1">Secreted</location>
    </subcellularLocation>
</comment>
<keyword evidence="5" id="KW-0964">Secreted</keyword>
<evidence type="ECO:0000256" key="3">
    <source>
        <dbReference type="ARBA" id="ARBA00022448"/>
    </source>
</evidence>
<feature type="signal peptide" evidence="10">
    <location>
        <begin position="1"/>
        <end position="18"/>
    </location>
</feature>
<dbReference type="InterPro" id="IPR000566">
    <property type="entry name" value="Lipocln_cytosolic_FA-bd_dom"/>
</dbReference>
<dbReference type="Pfam" id="PF00061">
    <property type="entry name" value="Lipocalin"/>
    <property type="match status" value="1"/>
</dbReference>
<keyword evidence="8" id="KW-0325">Glycoprotein</keyword>
<dbReference type="RefSeq" id="XP_020015913.1">
    <property type="nucleotide sequence ID" value="XM_020160324.1"/>
</dbReference>
<keyword evidence="4" id="KW-0011">Acute phase</keyword>
<evidence type="ECO:0000256" key="1">
    <source>
        <dbReference type="ARBA" id="ARBA00004613"/>
    </source>
</evidence>
<dbReference type="OrthoDB" id="9448848at2759"/>
<sequence>MALSWALAVLSLLPLLEAQNPGLVNLTALNPALVNLTVIPITNATLEQLSGRWFFIGSAFRNPEYKLEAQKIQADFFDFVPNLTEDTMLVQEYQTIEDKCIYTSSHLRVQRENGTFSKLEGDREHFALLLLPKDPKIFMLAFSLEDKQNRGLSFYAVRPKVTLKQQEEFEEAIISAGMLKSEITYVDWTKDLCGPLHRQKELEKKEENKEPKEDVA</sequence>
<dbReference type="Proteomes" id="UP001732720">
    <property type="component" value="Chromosome 13"/>
</dbReference>
<dbReference type="InterPro" id="IPR001500">
    <property type="entry name" value="A1A_glycop"/>
</dbReference>
<dbReference type="AlphaFoldDB" id="A0A8C0X573"/>
<evidence type="ECO:0000313" key="14">
    <source>
        <dbReference type="RefSeq" id="XP_020015913.1"/>
    </source>
</evidence>
<evidence type="ECO:0000313" key="13">
    <source>
        <dbReference type="Proteomes" id="UP001732720"/>
    </source>
</evidence>
<evidence type="ECO:0000256" key="4">
    <source>
        <dbReference type="ARBA" id="ARBA00022486"/>
    </source>
</evidence>
<dbReference type="GO" id="GO:0002682">
    <property type="term" value="P:regulation of immune system process"/>
    <property type="evidence" value="ECO:0007669"/>
    <property type="project" value="InterPro"/>
</dbReference>
<evidence type="ECO:0000256" key="2">
    <source>
        <dbReference type="ARBA" id="ARBA00006889"/>
    </source>
</evidence>
<proteinExistence type="inferred from homology"/>